<evidence type="ECO:0000313" key="2">
    <source>
        <dbReference type="EMBL" id="BBG96101.1"/>
    </source>
</evidence>
<protein>
    <submittedName>
        <fullName evidence="2">Long-chain fatty alcohol dehydrogenase family protein</fullName>
    </submittedName>
</protein>
<evidence type="ECO:0000256" key="1">
    <source>
        <dbReference type="SAM" id="MobiDB-lite"/>
    </source>
</evidence>
<dbReference type="InterPro" id="IPR006912">
    <property type="entry name" value="Harbinger_derived_prot"/>
</dbReference>
<feature type="region of interest" description="Disordered" evidence="1">
    <location>
        <begin position="142"/>
        <end position="161"/>
    </location>
</feature>
<gene>
    <name evidence="2" type="ORF">Prudu_004808</name>
</gene>
<organism evidence="2">
    <name type="scientific">Prunus dulcis</name>
    <name type="common">Almond</name>
    <name type="synonym">Amygdalus dulcis</name>
    <dbReference type="NCBI Taxonomy" id="3755"/>
    <lineage>
        <taxon>Eukaryota</taxon>
        <taxon>Viridiplantae</taxon>
        <taxon>Streptophyta</taxon>
        <taxon>Embryophyta</taxon>
        <taxon>Tracheophyta</taxon>
        <taxon>Spermatophyta</taxon>
        <taxon>Magnoliopsida</taxon>
        <taxon>eudicotyledons</taxon>
        <taxon>Gunneridae</taxon>
        <taxon>Pentapetalae</taxon>
        <taxon>rosids</taxon>
        <taxon>fabids</taxon>
        <taxon>Rosales</taxon>
        <taxon>Rosaceae</taxon>
        <taxon>Amygdaloideae</taxon>
        <taxon>Amygdaleae</taxon>
        <taxon>Prunus</taxon>
    </lineage>
</organism>
<dbReference type="PANTHER" id="PTHR47150:SF5">
    <property type="entry name" value="OS07G0546750 PROTEIN"/>
    <property type="match status" value="1"/>
</dbReference>
<dbReference type="PANTHER" id="PTHR47150">
    <property type="entry name" value="OS12G0169200 PROTEIN"/>
    <property type="match status" value="1"/>
</dbReference>
<proteinExistence type="predicted"/>
<dbReference type="EMBL" id="AP019297">
    <property type="protein sequence ID" value="BBG96101.1"/>
    <property type="molecule type" value="Genomic_DNA"/>
</dbReference>
<name>A0A4Y1QW67_PRUDU</name>
<sequence length="285" mass="32806">MHPFIDLLFMDIQASEVQPISMRKLQRAIEVRGIHHRASHSFRTTKGDSAEFSAKVYGKFKKKLKAFPSVAPCHGKISPRAATIHVNSGCPSPLQQNTWKRFWRGKREKLERMRRRAASKRAQRELDEQLGIAVALLEDEKQARRGSREGRRPNVDRHRHSRRNCAGNLGLLLEQKFTAVIRMLAYGSSADQVDEIARMGKSTVLECLVRFCDAVETLYTRDYLRRPTPRDLQRLLQKAESRGFPGMIGSIDCMHWQWKNCPTAWQGTTETEKAEKYHPGSSCWF</sequence>
<dbReference type="Pfam" id="PF04827">
    <property type="entry name" value="Plant_tran"/>
    <property type="match status" value="1"/>
</dbReference>
<feature type="compositionally biased region" description="Basic and acidic residues" evidence="1">
    <location>
        <begin position="142"/>
        <end position="156"/>
    </location>
</feature>
<accession>A0A4Y1QW67</accession>
<dbReference type="AlphaFoldDB" id="A0A4Y1QW67"/>
<reference evidence="2" key="1">
    <citation type="journal article" date="2019" name="Science">
        <title>Mutation of a bHLH transcription factor allowed almond domestication.</title>
        <authorList>
            <person name="Sanchez-Perez R."/>
            <person name="Pavan S."/>
            <person name="Mazzeo R."/>
            <person name="Moldovan C."/>
            <person name="Aiese Cigliano R."/>
            <person name="Del Cueto J."/>
            <person name="Ricciardi F."/>
            <person name="Lotti C."/>
            <person name="Ricciardi L."/>
            <person name="Dicenta F."/>
            <person name="Lopez-Marques R.L."/>
            <person name="Lindberg Moller B."/>
        </authorList>
    </citation>
    <scope>NUCLEOTIDE SEQUENCE</scope>
</reference>